<comment type="caution">
    <text evidence="2">The sequence shown here is derived from an EMBL/GenBank/DDBJ whole genome shotgun (WGS) entry which is preliminary data.</text>
</comment>
<keyword evidence="3" id="KW-1185">Reference proteome</keyword>
<evidence type="ECO:0000313" key="2">
    <source>
        <dbReference type="EMBL" id="KAL0478611.1"/>
    </source>
</evidence>
<dbReference type="InterPro" id="IPR035959">
    <property type="entry name" value="RutC-like_sf"/>
</dbReference>
<dbReference type="NCBIfam" id="TIGR00004">
    <property type="entry name" value="Rid family detoxifying hydrolase"/>
    <property type="match status" value="1"/>
</dbReference>
<proteinExistence type="inferred from homology"/>
<dbReference type="GO" id="GO:0019239">
    <property type="term" value="F:deaminase activity"/>
    <property type="evidence" value="ECO:0007669"/>
    <property type="project" value="TreeGrafter"/>
</dbReference>
<dbReference type="InterPro" id="IPR006175">
    <property type="entry name" value="YjgF/YER057c/UK114"/>
</dbReference>
<dbReference type="GO" id="GO:0005739">
    <property type="term" value="C:mitochondrion"/>
    <property type="evidence" value="ECO:0007669"/>
    <property type="project" value="TreeGrafter"/>
</dbReference>
<dbReference type="InterPro" id="IPR006056">
    <property type="entry name" value="RidA"/>
</dbReference>
<dbReference type="Pfam" id="PF01042">
    <property type="entry name" value="Ribonuc_L-PSP"/>
    <property type="match status" value="1"/>
</dbReference>
<name>A0AAW2YP76_9EUKA</name>
<dbReference type="Gene3D" id="3.30.1330.40">
    <property type="entry name" value="RutC-like"/>
    <property type="match status" value="1"/>
</dbReference>
<dbReference type="PANTHER" id="PTHR11803">
    <property type="entry name" value="2-IMINOBUTANOATE/2-IMINOPROPANOATE DEAMINASE RIDA"/>
    <property type="match status" value="1"/>
</dbReference>
<gene>
    <name evidence="2" type="ORF">AKO1_008407</name>
</gene>
<dbReference type="AlphaFoldDB" id="A0AAW2YP76"/>
<dbReference type="EMBL" id="JAOPGA020000444">
    <property type="protein sequence ID" value="KAL0478611.1"/>
    <property type="molecule type" value="Genomic_DNA"/>
</dbReference>
<sequence length="129" mass="14038">MSSEKKIIHSDKAPKAIGPYSQATQFQNLVFLSGQVGFVPETGKLISDDIQEQTRQTLTNLKSVLEAGNSSLENVLKCTVLLDDMSNFAKMNEVYSEFFPSNPPARMAYAVKALPAGAKVEIEAIAISK</sequence>
<protein>
    <submittedName>
        <fullName evidence="2">RutC family protein</fullName>
    </submittedName>
</protein>
<dbReference type="Proteomes" id="UP001431209">
    <property type="component" value="Unassembled WGS sequence"/>
</dbReference>
<dbReference type="CDD" id="cd00448">
    <property type="entry name" value="YjgF_YER057c_UK114_family"/>
    <property type="match status" value="1"/>
</dbReference>
<dbReference type="GO" id="GO:0005829">
    <property type="term" value="C:cytosol"/>
    <property type="evidence" value="ECO:0007669"/>
    <property type="project" value="TreeGrafter"/>
</dbReference>
<dbReference type="FunFam" id="3.30.1330.40:FF:000001">
    <property type="entry name" value="L-PSP family endoribonuclease"/>
    <property type="match status" value="1"/>
</dbReference>
<dbReference type="SUPFAM" id="SSF55298">
    <property type="entry name" value="YjgF-like"/>
    <property type="match status" value="1"/>
</dbReference>
<dbReference type="PANTHER" id="PTHR11803:SF58">
    <property type="entry name" value="PROTEIN HMF1-RELATED"/>
    <property type="match status" value="1"/>
</dbReference>
<evidence type="ECO:0000256" key="1">
    <source>
        <dbReference type="ARBA" id="ARBA00010552"/>
    </source>
</evidence>
<evidence type="ECO:0000313" key="3">
    <source>
        <dbReference type="Proteomes" id="UP001431209"/>
    </source>
</evidence>
<reference evidence="2 3" key="1">
    <citation type="submission" date="2024-03" db="EMBL/GenBank/DDBJ databases">
        <title>The Acrasis kona genome and developmental transcriptomes reveal deep origins of eukaryotic multicellular pathways.</title>
        <authorList>
            <person name="Sheikh S."/>
            <person name="Fu C.-J."/>
            <person name="Brown M.W."/>
            <person name="Baldauf S.L."/>
        </authorList>
    </citation>
    <scope>NUCLEOTIDE SEQUENCE [LARGE SCALE GENOMIC DNA]</scope>
    <source>
        <strain evidence="2 3">ATCC MYA-3509</strain>
    </source>
</reference>
<organism evidence="2 3">
    <name type="scientific">Acrasis kona</name>
    <dbReference type="NCBI Taxonomy" id="1008807"/>
    <lineage>
        <taxon>Eukaryota</taxon>
        <taxon>Discoba</taxon>
        <taxon>Heterolobosea</taxon>
        <taxon>Tetramitia</taxon>
        <taxon>Eutetramitia</taxon>
        <taxon>Acrasidae</taxon>
        <taxon>Acrasis</taxon>
    </lineage>
</organism>
<comment type="similarity">
    <text evidence="1">Belongs to the RutC family.</text>
</comment>
<accession>A0AAW2YP76</accession>